<comment type="similarity">
    <text evidence="1">Belongs to the bacterial solute-binding protein 1 family.</text>
</comment>
<proteinExistence type="inferred from homology"/>
<dbReference type="Gene3D" id="3.40.190.10">
    <property type="entry name" value="Periplasmic binding protein-like II"/>
    <property type="match status" value="1"/>
</dbReference>
<reference evidence="4 5" key="1">
    <citation type="journal article" date="2024" name="Int. J. Syst. Evol. Microbiol.">
        <title>Clostridium omnivorum sp. nov., isolated from anoxic soil under the treatment of reductive soil disinfestation.</title>
        <authorList>
            <person name="Ueki A."/>
            <person name="Tonouchi A."/>
            <person name="Kaku N."/>
            <person name="Honma S."/>
            <person name="Ueki K."/>
        </authorList>
    </citation>
    <scope>NUCLEOTIDE SEQUENCE [LARGE SCALE GENOMIC DNA]</scope>
    <source>
        <strain evidence="4 5">E14</strain>
    </source>
</reference>
<evidence type="ECO:0000256" key="3">
    <source>
        <dbReference type="ARBA" id="ARBA00022729"/>
    </source>
</evidence>
<protein>
    <submittedName>
        <fullName evidence="4">Extracellular solute-binding protein</fullName>
    </submittedName>
</protein>
<evidence type="ECO:0000313" key="4">
    <source>
        <dbReference type="EMBL" id="GLC31470.1"/>
    </source>
</evidence>
<keyword evidence="3" id="KW-0732">Signal</keyword>
<accession>A0ABQ5N898</accession>
<keyword evidence="5" id="KW-1185">Reference proteome</keyword>
<dbReference type="Pfam" id="PF01547">
    <property type="entry name" value="SBP_bac_1"/>
    <property type="match status" value="1"/>
</dbReference>
<organism evidence="4 5">
    <name type="scientific">Clostridium omnivorum</name>
    <dbReference type="NCBI Taxonomy" id="1604902"/>
    <lineage>
        <taxon>Bacteria</taxon>
        <taxon>Bacillati</taxon>
        <taxon>Bacillota</taxon>
        <taxon>Clostridia</taxon>
        <taxon>Eubacteriales</taxon>
        <taxon>Clostridiaceae</taxon>
        <taxon>Clostridium</taxon>
    </lineage>
</organism>
<dbReference type="Proteomes" id="UP001208567">
    <property type="component" value="Unassembled WGS sequence"/>
</dbReference>
<dbReference type="SUPFAM" id="SSF53850">
    <property type="entry name" value="Periplasmic binding protein-like II"/>
    <property type="match status" value="1"/>
</dbReference>
<evidence type="ECO:0000256" key="2">
    <source>
        <dbReference type="ARBA" id="ARBA00022448"/>
    </source>
</evidence>
<comment type="caution">
    <text evidence="4">The sequence shown here is derived from an EMBL/GenBank/DDBJ whole genome shotgun (WGS) entry which is preliminary data.</text>
</comment>
<dbReference type="PANTHER" id="PTHR30061">
    <property type="entry name" value="MALTOSE-BINDING PERIPLASMIC PROTEIN"/>
    <property type="match status" value="1"/>
</dbReference>
<gene>
    <name evidence="4" type="ORF">bsdE14_28800</name>
</gene>
<evidence type="ECO:0000256" key="1">
    <source>
        <dbReference type="ARBA" id="ARBA00008520"/>
    </source>
</evidence>
<keyword evidence="2" id="KW-0813">Transport</keyword>
<dbReference type="PROSITE" id="PS51257">
    <property type="entry name" value="PROKAR_LIPOPROTEIN"/>
    <property type="match status" value="1"/>
</dbReference>
<dbReference type="EMBL" id="BRXR01000001">
    <property type="protein sequence ID" value="GLC31470.1"/>
    <property type="molecule type" value="Genomic_DNA"/>
</dbReference>
<evidence type="ECO:0000313" key="5">
    <source>
        <dbReference type="Proteomes" id="UP001208567"/>
    </source>
</evidence>
<name>A0ABQ5N898_9CLOT</name>
<dbReference type="PANTHER" id="PTHR30061:SF50">
    <property type="entry name" value="MALTOSE_MALTODEXTRIN-BINDING PERIPLASMIC PROTEIN"/>
    <property type="match status" value="1"/>
</dbReference>
<sequence length="413" mass="45640">MVKQRRLIYLLVLLLVFSTAGCKKKESSEKSGKEKSLSIYIDIKDKYALNVVKFFTEEYKKENSQVKLNLNNALGGSSSVVEDINKGGEADILLTSRNSMIDLIQKGLLSDMTSVYEKNKIDDNYYSIMTAYGRVGDKHYGIGLIPFPVEVYYNKDAVSKLGVPIPSNIKDMAAVMKKLSSSSTRIPVVVTEDLDINSLLFSSFAMGIIKPQELENVYDNKNSYKSLKSPQTIFDEISTMVGSGTINKNSFELGNENSINGLTKGTYPIVISIANFNDMLKDAANIGVINDYSLGNNSNAVPPIIVNTVMCTPANGKNQEEVAKFIKFMYSEDTQKKLVKKGFISGNKKANASLLNLSKTTAEHIGKADDKNILAIYNLPKKIQSSISAKIDNILSGKSTKKEWEEVIDEAYK</sequence>
<dbReference type="InterPro" id="IPR006059">
    <property type="entry name" value="SBP"/>
</dbReference>